<dbReference type="InterPro" id="IPR022385">
    <property type="entry name" value="Rhs_assc_core"/>
</dbReference>
<evidence type="ECO:0000313" key="2">
    <source>
        <dbReference type="Proteomes" id="UP000722625"/>
    </source>
</evidence>
<organism evidence="1 2">
    <name type="scientific">Flavobacterium psychroterrae</name>
    <dbReference type="NCBI Taxonomy" id="2133767"/>
    <lineage>
        <taxon>Bacteria</taxon>
        <taxon>Pseudomonadati</taxon>
        <taxon>Bacteroidota</taxon>
        <taxon>Flavobacteriia</taxon>
        <taxon>Flavobacteriales</taxon>
        <taxon>Flavobacteriaceae</taxon>
        <taxon>Flavobacterium</taxon>
    </lineage>
</organism>
<proteinExistence type="predicted"/>
<reference evidence="1 2" key="1">
    <citation type="journal article" date="2018" name="Int. J. Syst. Evol. Microbiol.">
        <title>Flavobacterium chryseum sp. nov. and Flavobacterium psychroterrae sp. nov., novel environmental bacteria isolated from Antarctica.</title>
        <authorList>
            <person name="Kralova S."/>
            <person name="Svec P."/>
            <person name="Busse H.J."/>
            <person name="Stankova E."/>
            <person name="Vaczi P."/>
            <person name="Sedlacek I."/>
        </authorList>
    </citation>
    <scope>NUCLEOTIDE SEQUENCE [LARGE SCALE GENOMIC DNA]</scope>
    <source>
        <strain evidence="1 2">CCM 8827</strain>
    </source>
</reference>
<dbReference type="EMBL" id="JAGYVZ010000015">
    <property type="protein sequence ID" value="MBS7232517.1"/>
    <property type="molecule type" value="Genomic_DNA"/>
</dbReference>
<gene>
    <name evidence="1" type="ORF">KHA90_15980</name>
</gene>
<accession>A0ABS5PE05</accession>
<sequence>MGLNFYDYGARNYDPALGRWMNIDPLAEKMRRFSPYTYAFNNPMRFTDSDGMAPSDIIVNGSQAIKFTEQLNSSSSLAITRNDETGKLSATGKAKTKADKKLLEAINSKEITVNINATSDNFIGNNVIFGGAFGGSEFNEGTIVATQVVNPIQAGIIEDLTGMSSGTIAMHETLEAYLGAEKSPGAGGFNSDERSYEKAHKDAMKLEPNAKKVNTLNGVRVRASNENRTENTATYSGVIWKGIDYRQLFIDENVPIKRE</sequence>
<evidence type="ECO:0000313" key="1">
    <source>
        <dbReference type="EMBL" id="MBS7232517.1"/>
    </source>
</evidence>
<evidence type="ECO:0008006" key="3">
    <source>
        <dbReference type="Google" id="ProtNLM"/>
    </source>
</evidence>
<keyword evidence="2" id="KW-1185">Reference proteome</keyword>
<protein>
    <recommendedName>
        <fullName evidence="3">RHS repeat-associated core domain-containing protein</fullName>
    </recommendedName>
</protein>
<dbReference type="NCBIfam" id="TIGR03696">
    <property type="entry name" value="Rhs_assc_core"/>
    <property type="match status" value="1"/>
</dbReference>
<dbReference type="PANTHER" id="PTHR32305:SF15">
    <property type="entry name" value="PROTEIN RHSA-RELATED"/>
    <property type="match status" value="1"/>
</dbReference>
<dbReference type="PANTHER" id="PTHR32305">
    <property type="match status" value="1"/>
</dbReference>
<dbReference type="Gene3D" id="2.180.10.10">
    <property type="entry name" value="RHS repeat-associated core"/>
    <property type="match status" value="1"/>
</dbReference>
<name>A0ABS5PE05_9FLAO</name>
<dbReference type="InterPro" id="IPR050708">
    <property type="entry name" value="T6SS_VgrG/RHS"/>
</dbReference>
<dbReference type="Proteomes" id="UP000722625">
    <property type="component" value="Unassembled WGS sequence"/>
</dbReference>
<comment type="caution">
    <text evidence="1">The sequence shown here is derived from an EMBL/GenBank/DDBJ whole genome shotgun (WGS) entry which is preliminary data.</text>
</comment>